<keyword evidence="4" id="KW-1185">Reference proteome</keyword>
<dbReference type="EMBL" id="HG994370">
    <property type="protein sequence ID" value="CAF2059055.1"/>
    <property type="molecule type" value="Genomic_DNA"/>
</dbReference>
<organism evidence="3 4">
    <name type="scientific">Brassica napus</name>
    <name type="common">Rape</name>
    <dbReference type="NCBI Taxonomy" id="3708"/>
    <lineage>
        <taxon>Eukaryota</taxon>
        <taxon>Viridiplantae</taxon>
        <taxon>Streptophyta</taxon>
        <taxon>Embryophyta</taxon>
        <taxon>Tracheophyta</taxon>
        <taxon>Spermatophyta</taxon>
        <taxon>Magnoliopsida</taxon>
        <taxon>eudicotyledons</taxon>
        <taxon>Gunneridae</taxon>
        <taxon>Pentapetalae</taxon>
        <taxon>rosids</taxon>
        <taxon>malvids</taxon>
        <taxon>Brassicales</taxon>
        <taxon>Brassicaceae</taxon>
        <taxon>Brassiceae</taxon>
        <taxon>Brassica</taxon>
    </lineage>
</organism>
<dbReference type="Pfam" id="PF22936">
    <property type="entry name" value="Pol_BBD"/>
    <property type="match status" value="1"/>
</dbReference>
<dbReference type="Proteomes" id="UP000028999">
    <property type="component" value="Unassembled WGS sequence"/>
</dbReference>
<name>A0A078J8P8_BRANA</name>
<sequence>MNCKQSDLSLETYYGKLHVVWEDLSNYEFKPWLEKYGKGRGGKPSQQGNKGSYGKGASVNAVSHVAPTIDAHAVTGLSKEQWDKLVKMLGEKTEGTRLNGKKCRDDWIVDIGASHHMTGLLDCLFDIHMVAPCLVGLPNGKLVMADQEGSVRLTDTLKLHSVLYVKELKCNLISVSQLIDELNCIVLFSKTCCLMQDLTLMMPIGMGERRDGVYFLQGVELVRRVKKVGAKESLELWHKRLGHA</sequence>
<proteinExistence type="predicted"/>
<dbReference type="PaxDb" id="3708-A0A078J8P8"/>
<feature type="domain" description="Retrovirus-related Pol polyprotein from transposon TNT 1-94-like beta-barrel" evidence="1">
    <location>
        <begin position="107"/>
        <end position="180"/>
    </location>
</feature>
<reference evidence="3" key="2">
    <citation type="submission" date="2014-06" db="EMBL/GenBank/DDBJ databases">
        <authorList>
            <person name="Genoscope - CEA"/>
        </authorList>
    </citation>
    <scope>NUCLEOTIDE SEQUENCE</scope>
</reference>
<evidence type="ECO:0000313" key="2">
    <source>
        <dbReference type="EMBL" id="CAF2059055.1"/>
    </source>
</evidence>
<evidence type="ECO:0000313" key="3">
    <source>
        <dbReference type="EMBL" id="CDY59831.1"/>
    </source>
</evidence>
<dbReference type="EMBL" id="LK033809">
    <property type="protein sequence ID" value="CDY59831.1"/>
    <property type="molecule type" value="Genomic_DNA"/>
</dbReference>
<gene>
    <name evidence="3" type="primary">BnaC06g42700D</name>
    <name evidence="2" type="ORF">DARMORV10_C06P23930.1</name>
    <name evidence="3" type="ORF">GSBRNA2T00027766001</name>
</gene>
<accession>A0A078J8P8</accession>
<dbReference type="InterPro" id="IPR054722">
    <property type="entry name" value="PolX-like_BBD"/>
</dbReference>
<protein>
    <submittedName>
        <fullName evidence="2">(rape) hypothetical protein</fullName>
    </submittedName>
    <submittedName>
        <fullName evidence="3">BnaC06g42700D protein</fullName>
    </submittedName>
</protein>
<evidence type="ECO:0000313" key="4">
    <source>
        <dbReference type="Proteomes" id="UP000028999"/>
    </source>
</evidence>
<reference evidence="3 4" key="1">
    <citation type="journal article" date="2014" name="Science">
        <title>Plant genetics. Early allopolyploid evolution in the post-Neolithic Brassica napus oilseed genome.</title>
        <authorList>
            <person name="Chalhoub B."/>
            <person name="Denoeud F."/>
            <person name="Liu S."/>
            <person name="Parkin I.A."/>
            <person name="Tang H."/>
            <person name="Wang X."/>
            <person name="Chiquet J."/>
            <person name="Belcram H."/>
            <person name="Tong C."/>
            <person name="Samans B."/>
            <person name="Correa M."/>
            <person name="Da Silva C."/>
            <person name="Just J."/>
            <person name="Falentin C."/>
            <person name="Koh C.S."/>
            <person name="Le Clainche I."/>
            <person name="Bernard M."/>
            <person name="Bento P."/>
            <person name="Noel B."/>
            <person name="Labadie K."/>
            <person name="Alberti A."/>
            <person name="Charles M."/>
            <person name="Arnaud D."/>
            <person name="Guo H."/>
            <person name="Daviaud C."/>
            <person name="Alamery S."/>
            <person name="Jabbari K."/>
            <person name="Zhao M."/>
            <person name="Edger P.P."/>
            <person name="Chelaifa H."/>
            <person name="Tack D."/>
            <person name="Lassalle G."/>
            <person name="Mestiri I."/>
            <person name="Schnel N."/>
            <person name="Le Paslier M.C."/>
            <person name="Fan G."/>
            <person name="Renault V."/>
            <person name="Bayer P.E."/>
            <person name="Golicz A.A."/>
            <person name="Manoli S."/>
            <person name="Lee T.H."/>
            <person name="Thi V.H."/>
            <person name="Chalabi S."/>
            <person name="Hu Q."/>
            <person name="Fan C."/>
            <person name="Tollenaere R."/>
            <person name="Lu Y."/>
            <person name="Battail C."/>
            <person name="Shen J."/>
            <person name="Sidebottom C.H."/>
            <person name="Wang X."/>
            <person name="Canaguier A."/>
            <person name="Chauveau A."/>
            <person name="Berard A."/>
            <person name="Deniot G."/>
            <person name="Guan M."/>
            <person name="Liu Z."/>
            <person name="Sun F."/>
            <person name="Lim Y.P."/>
            <person name="Lyons E."/>
            <person name="Town C.D."/>
            <person name="Bancroft I."/>
            <person name="Wang X."/>
            <person name="Meng J."/>
            <person name="Ma J."/>
            <person name="Pires J.C."/>
            <person name="King G.J."/>
            <person name="Brunel D."/>
            <person name="Delourme R."/>
            <person name="Renard M."/>
            <person name="Aury J.M."/>
            <person name="Adams K.L."/>
            <person name="Batley J."/>
            <person name="Snowdon R.J."/>
            <person name="Tost J."/>
            <person name="Edwards D."/>
            <person name="Zhou Y."/>
            <person name="Hua W."/>
            <person name="Sharpe A.G."/>
            <person name="Paterson A.H."/>
            <person name="Guan C."/>
            <person name="Wincker P."/>
        </authorList>
    </citation>
    <scope>NUCLEOTIDE SEQUENCE [LARGE SCALE GENOMIC DNA]</scope>
    <source>
        <strain evidence="4">cv. Darmor-bzh</strain>
    </source>
</reference>
<dbReference type="Gramene" id="CDY59831">
    <property type="protein sequence ID" value="CDY59831"/>
    <property type="gene ID" value="GSBRNA2T00027766001"/>
</dbReference>
<reference evidence="2" key="3">
    <citation type="submission" date="2021-01" db="EMBL/GenBank/DDBJ databases">
        <authorList>
            <consortium name="Genoscope - CEA"/>
            <person name="William W."/>
        </authorList>
    </citation>
    <scope>NUCLEOTIDE SEQUENCE</scope>
</reference>
<dbReference type="AlphaFoldDB" id="A0A078J8P8"/>
<dbReference type="OMA" id="CRDDWIV"/>
<evidence type="ECO:0000259" key="1">
    <source>
        <dbReference type="Pfam" id="PF22936"/>
    </source>
</evidence>
<dbReference type="Proteomes" id="UP001295469">
    <property type="component" value="Chromosome C06"/>
</dbReference>